<evidence type="ECO:0000313" key="3">
    <source>
        <dbReference type="Proteomes" id="UP000323866"/>
    </source>
</evidence>
<gene>
    <name evidence="2" type="ORF">ACD591_04840</name>
    <name evidence="1" type="ORF">FOE74_10900</name>
</gene>
<dbReference type="Proteomes" id="UP000323866">
    <property type="component" value="Unassembled WGS sequence"/>
</dbReference>
<evidence type="ECO:0000313" key="2">
    <source>
        <dbReference type="EMBL" id="MFA1770608.1"/>
    </source>
</evidence>
<dbReference type="EMBL" id="JBGOGF010000002">
    <property type="protein sequence ID" value="MFA1770608.1"/>
    <property type="molecule type" value="Genomic_DNA"/>
</dbReference>
<protein>
    <submittedName>
        <fullName evidence="1">Uncharacterized protein</fullName>
    </submittedName>
</protein>
<dbReference type="AlphaFoldDB" id="A0A5M8QIA3"/>
<comment type="caution">
    <text evidence="1">The sequence shown here is derived from an EMBL/GenBank/DDBJ whole genome shotgun (WGS) entry which is preliminary data.</text>
</comment>
<reference evidence="1 3" key="2">
    <citation type="submission" date="2019-09" db="EMBL/GenBank/DDBJ databases">
        <title>A bacterium isolated from glacier soil.</title>
        <authorList>
            <person name="Liu Q."/>
        </authorList>
    </citation>
    <scope>NUCLEOTIDE SEQUENCE [LARGE SCALE GENOMIC DNA]</scope>
    <source>
        <strain evidence="1 3">MDT1-10-3</strain>
    </source>
</reference>
<organism evidence="1 3">
    <name type="scientific">Rufibacter glacialis</name>
    <dbReference type="NCBI Taxonomy" id="1259555"/>
    <lineage>
        <taxon>Bacteria</taxon>
        <taxon>Pseudomonadati</taxon>
        <taxon>Bacteroidota</taxon>
        <taxon>Cytophagia</taxon>
        <taxon>Cytophagales</taxon>
        <taxon>Hymenobacteraceae</taxon>
        <taxon>Rufibacter</taxon>
    </lineage>
</organism>
<dbReference type="EMBL" id="VKKZ01000020">
    <property type="protein sequence ID" value="KAA6434680.1"/>
    <property type="molecule type" value="Genomic_DNA"/>
</dbReference>
<evidence type="ECO:0000313" key="4">
    <source>
        <dbReference type="Proteomes" id="UP001570846"/>
    </source>
</evidence>
<proteinExistence type="predicted"/>
<sequence>MKDFFFQVFCKGLGGELFRILFSTITVRYQDPFRMTKEKGEGKQGLKTGRNSAVRRVSSAVRSVVRRVSGSALCTIEPPISRLACCYKQVQALLPFHYRKYPKPFQNDKKAG</sequence>
<name>A0A5M8QIA3_9BACT</name>
<keyword evidence="4" id="KW-1185">Reference proteome</keyword>
<reference evidence="1 3" key="1">
    <citation type="submission" date="2019-07" db="EMBL/GenBank/DDBJ databases">
        <authorList>
            <person name="Qu J.-H."/>
        </authorList>
    </citation>
    <scope>NUCLEOTIDE SEQUENCE [LARGE SCALE GENOMIC DNA]</scope>
    <source>
        <strain evidence="1 3">MDT1-10-3</strain>
    </source>
</reference>
<dbReference type="RefSeq" id="WP_149098622.1">
    <property type="nucleotide sequence ID" value="NZ_BMMG01000003.1"/>
</dbReference>
<accession>A0A5M8QIA3</accession>
<evidence type="ECO:0000313" key="1">
    <source>
        <dbReference type="EMBL" id="KAA6434680.1"/>
    </source>
</evidence>
<reference evidence="2 4" key="3">
    <citation type="submission" date="2024-08" db="EMBL/GenBank/DDBJ databases">
        <authorList>
            <person name="Wei W."/>
        </authorList>
    </citation>
    <scope>NUCLEOTIDE SEQUENCE [LARGE SCALE GENOMIC DNA]</scope>
    <source>
        <strain evidence="2 4">XU2</strain>
    </source>
</reference>
<dbReference type="Proteomes" id="UP001570846">
    <property type="component" value="Unassembled WGS sequence"/>
</dbReference>